<name>A0A318PSL9_9PROT</name>
<dbReference type="AlphaFoldDB" id="A0A318PSL9"/>
<organism evidence="2 3">
    <name type="scientific">Gluconacetobacter entanii</name>
    <dbReference type="NCBI Taxonomy" id="108528"/>
    <lineage>
        <taxon>Bacteria</taxon>
        <taxon>Pseudomonadati</taxon>
        <taxon>Pseudomonadota</taxon>
        <taxon>Alphaproteobacteria</taxon>
        <taxon>Acetobacterales</taxon>
        <taxon>Acetobacteraceae</taxon>
        <taxon>Gluconacetobacter</taxon>
    </lineage>
</organism>
<evidence type="ECO:0000256" key="1">
    <source>
        <dbReference type="SAM" id="MobiDB-lite"/>
    </source>
</evidence>
<evidence type="ECO:0000313" key="2">
    <source>
        <dbReference type="EMBL" id="PYD61353.1"/>
    </source>
</evidence>
<reference evidence="2 3" key="1">
    <citation type="submission" date="2017-07" db="EMBL/GenBank/DDBJ databases">
        <title>A draft genome sequence of Gluconacetobacter entanii LTH 4560.</title>
        <authorList>
            <person name="Skraban J."/>
            <person name="Cleenwerck I."/>
            <person name="Vandamme P."/>
            <person name="Trcek J."/>
        </authorList>
    </citation>
    <scope>NUCLEOTIDE SEQUENCE [LARGE SCALE GENOMIC DNA]</scope>
    <source>
        <strain evidence="2 3">LTH 4560</strain>
    </source>
</reference>
<sequence length="71" mass="7772">MPPASAFSDERVPRKGMQGFAGTNAYGTALGDDLQPVRTWGEADPIIRNMMEFADRTKCSNAPAVTEIQRQ</sequence>
<gene>
    <name evidence="2" type="ORF">CFR72_14725</name>
</gene>
<comment type="caution">
    <text evidence="2">The sequence shown here is derived from an EMBL/GenBank/DDBJ whole genome shotgun (WGS) entry which is preliminary data.</text>
</comment>
<feature type="region of interest" description="Disordered" evidence="1">
    <location>
        <begin position="1"/>
        <end position="20"/>
    </location>
</feature>
<accession>A0A318PSL9</accession>
<dbReference type="EMBL" id="NKUF01000056">
    <property type="protein sequence ID" value="PYD61353.1"/>
    <property type="molecule type" value="Genomic_DNA"/>
</dbReference>
<proteinExistence type="predicted"/>
<evidence type="ECO:0000313" key="3">
    <source>
        <dbReference type="Proteomes" id="UP000248301"/>
    </source>
</evidence>
<dbReference type="Proteomes" id="UP000248301">
    <property type="component" value="Unassembled WGS sequence"/>
</dbReference>
<protein>
    <submittedName>
        <fullName evidence="2">Uncharacterized protein</fullName>
    </submittedName>
</protein>